<keyword evidence="1" id="KW-0812">Transmembrane</keyword>
<gene>
    <name evidence="2" type="ORF">A3B93_01845</name>
</gene>
<accession>A0A1F6WIF5</accession>
<dbReference type="AlphaFoldDB" id="A0A1F6WIF5"/>
<keyword evidence="1" id="KW-0472">Membrane</keyword>
<dbReference type="EMBL" id="MFUH01000021">
    <property type="protein sequence ID" value="OGI81669.1"/>
    <property type="molecule type" value="Genomic_DNA"/>
</dbReference>
<evidence type="ECO:0000313" key="3">
    <source>
        <dbReference type="Proteomes" id="UP000179880"/>
    </source>
</evidence>
<keyword evidence="1" id="KW-1133">Transmembrane helix</keyword>
<proteinExistence type="predicted"/>
<comment type="caution">
    <text evidence="2">The sequence shown here is derived from an EMBL/GenBank/DDBJ whole genome shotgun (WGS) entry which is preliminary data.</text>
</comment>
<reference evidence="2 3" key="1">
    <citation type="journal article" date="2016" name="Nat. Commun.">
        <title>Thousands of microbial genomes shed light on interconnected biogeochemical processes in an aquifer system.</title>
        <authorList>
            <person name="Anantharaman K."/>
            <person name="Brown C.T."/>
            <person name="Hug L.A."/>
            <person name="Sharon I."/>
            <person name="Castelle C.J."/>
            <person name="Probst A.J."/>
            <person name="Thomas B.C."/>
            <person name="Singh A."/>
            <person name="Wilkins M.J."/>
            <person name="Karaoz U."/>
            <person name="Brodie E.L."/>
            <person name="Williams K.H."/>
            <person name="Hubbard S.S."/>
            <person name="Banfield J.F."/>
        </authorList>
    </citation>
    <scope>NUCLEOTIDE SEQUENCE [LARGE SCALE GENOMIC DNA]</scope>
</reference>
<dbReference type="Proteomes" id="UP000179880">
    <property type="component" value="Unassembled WGS sequence"/>
</dbReference>
<feature type="transmembrane region" description="Helical" evidence="1">
    <location>
        <begin position="61"/>
        <end position="80"/>
    </location>
</feature>
<protein>
    <submittedName>
        <fullName evidence="2">Uncharacterized protein</fullName>
    </submittedName>
</protein>
<name>A0A1F6WIF5_9BACT</name>
<sequence>MWLILLALYWLGLKIDLKIPAVLMGGTVVGIMYTVGSDWLLRARLIYLVFGFGAAYALLNSYWLIAGLAVVGALGVALGARRGRAPAEKNPQVVELEKKMKNCC</sequence>
<evidence type="ECO:0000313" key="2">
    <source>
        <dbReference type="EMBL" id="OGI81669.1"/>
    </source>
</evidence>
<organism evidence="2 3">
    <name type="scientific">Candidatus Nomurabacteria bacterium RIFCSPHIGHO2_02_FULL_42_24</name>
    <dbReference type="NCBI Taxonomy" id="1801757"/>
    <lineage>
        <taxon>Bacteria</taxon>
        <taxon>Candidatus Nomuraibacteriota</taxon>
    </lineage>
</organism>
<feature type="transmembrane region" description="Helical" evidence="1">
    <location>
        <begin position="21"/>
        <end position="41"/>
    </location>
</feature>
<evidence type="ECO:0000256" key="1">
    <source>
        <dbReference type="SAM" id="Phobius"/>
    </source>
</evidence>